<accession>A0A6M8HM11</accession>
<name>A0A6M8HM11_9PROT</name>
<keyword evidence="3" id="KW-1185">Reference proteome</keyword>
<dbReference type="PROSITE" id="PS51257">
    <property type="entry name" value="PROKAR_LIPOPROTEIN"/>
    <property type="match status" value="1"/>
</dbReference>
<proteinExistence type="predicted"/>
<evidence type="ECO:0000313" key="3">
    <source>
        <dbReference type="Proteomes" id="UP000500767"/>
    </source>
</evidence>
<dbReference type="KEGG" id="lck:HN018_04445"/>
<feature type="region of interest" description="Disordered" evidence="1">
    <location>
        <begin position="83"/>
        <end position="105"/>
    </location>
</feature>
<sequence length="105" mass="10610">MTGFPRVALATPILLLMGCSVFDPTVREGTLKVDNTPTINAASMIANPYDMQRGHGSTIADGQMAAAAVDRARSDSLKPLMSSADGAVASTSSGSVTGGIAPATQ</sequence>
<organism evidence="2 3">
    <name type="scientific">Lichenicola cladoniae</name>
    <dbReference type="NCBI Taxonomy" id="1484109"/>
    <lineage>
        <taxon>Bacteria</taxon>
        <taxon>Pseudomonadati</taxon>
        <taxon>Pseudomonadota</taxon>
        <taxon>Alphaproteobacteria</taxon>
        <taxon>Acetobacterales</taxon>
        <taxon>Acetobacteraceae</taxon>
        <taxon>Lichenicola</taxon>
    </lineage>
</organism>
<protein>
    <recommendedName>
        <fullName evidence="4">Lipoprotein</fullName>
    </recommendedName>
</protein>
<dbReference type="RefSeq" id="WP_171837510.1">
    <property type="nucleotide sequence ID" value="NZ_CP053708.1"/>
</dbReference>
<dbReference type="EMBL" id="CP053708">
    <property type="protein sequence ID" value="QKE89385.1"/>
    <property type="molecule type" value="Genomic_DNA"/>
</dbReference>
<evidence type="ECO:0000256" key="1">
    <source>
        <dbReference type="SAM" id="MobiDB-lite"/>
    </source>
</evidence>
<evidence type="ECO:0008006" key="4">
    <source>
        <dbReference type="Google" id="ProtNLM"/>
    </source>
</evidence>
<gene>
    <name evidence="2" type="ORF">HN018_04445</name>
</gene>
<reference evidence="2 3" key="1">
    <citation type="journal article" date="2014" name="World J. Microbiol. Biotechnol.">
        <title>Biodiversity and physiological characteristics of Antarctic and Arctic lichens-associated bacteria.</title>
        <authorList>
            <person name="Lee Y.M."/>
            <person name="Kim E.H."/>
            <person name="Lee H.K."/>
            <person name="Hong S.G."/>
        </authorList>
    </citation>
    <scope>NUCLEOTIDE SEQUENCE [LARGE SCALE GENOMIC DNA]</scope>
    <source>
        <strain evidence="2 3">PAMC 26569</strain>
    </source>
</reference>
<dbReference type="Proteomes" id="UP000500767">
    <property type="component" value="Chromosome"/>
</dbReference>
<evidence type="ECO:0000313" key="2">
    <source>
        <dbReference type="EMBL" id="QKE89385.1"/>
    </source>
</evidence>
<dbReference type="AlphaFoldDB" id="A0A6M8HM11"/>